<evidence type="ECO:0000313" key="2">
    <source>
        <dbReference type="Proteomes" id="UP000001887"/>
    </source>
</evidence>
<name>D2QYR8_PIRSD</name>
<dbReference type="HOGENOM" id="CLU_2303325_0_0_0"/>
<dbReference type="Gene3D" id="2.40.50.140">
    <property type="entry name" value="Nucleic acid-binding proteins"/>
    <property type="match status" value="1"/>
</dbReference>
<dbReference type="STRING" id="530564.Psta_1698"/>
<dbReference type="InterPro" id="IPR012340">
    <property type="entry name" value="NA-bd_OB-fold"/>
</dbReference>
<sequence>MPRGIIASLVHLSQQPSVASTRLIAAHNDKGYGFLIDDQKQQIYFSHEMVVGHQGFDLLRQGMLVDFVRDSSPYLCATSVQQVPAESREKADGVEPDERA</sequence>
<dbReference type="AlphaFoldDB" id="D2QYR8"/>
<evidence type="ECO:0000313" key="1">
    <source>
        <dbReference type="EMBL" id="ADB16373.1"/>
    </source>
</evidence>
<dbReference type="OrthoDB" id="9805039at2"/>
<dbReference type="SUPFAM" id="SSF50249">
    <property type="entry name" value="Nucleic acid-binding proteins"/>
    <property type="match status" value="1"/>
</dbReference>
<keyword evidence="2" id="KW-1185">Reference proteome</keyword>
<accession>D2QYR8</accession>
<reference evidence="1 2" key="1">
    <citation type="journal article" date="2009" name="Stand. Genomic Sci.">
        <title>Complete genome sequence of Pirellula staleyi type strain (ATCC 27377).</title>
        <authorList>
            <person name="Clum A."/>
            <person name="Tindall B.J."/>
            <person name="Sikorski J."/>
            <person name="Ivanova N."/>
            <person name="Mavrommatis K."/>
            <person name="Lucas S."/>
            <person name="Glavina del Rio T."/>
            <person name="Nolan M."/>
            <person name="Chen F."/>
            <person name="Tice H."/>
            <person name="Pitluck S."/>
            <person name="Cheng J.F."/>
            <person name="Chertkov O."/>
            <person name="Brettin T."/>
            <person name="Han C."/>
            <person name="Detter J.C."/>
            <person name="Kuske C."/>
            <person name="Bruce D."/>
            <person name="Goodwin L."/>
            <person name="Ovchinikova G."/>
            <person name="Pati A."/>
            <person name="Mikhailova N."/>
            <person name="Chen A."/>
            <person name="Palaniappan K."/>
            <person name="Land M."/>
            <person name="Hauser L."/>
            <person name="Chang Y.J."/>
            <person name="Jeffries C.D."/>
            <person name="Chain P."/>
            <person name="Rohde M."/>
            <person name="Goker M."/>
            <person name="Bristow J."/>
            <person name="Eisen J.A."/>
            <person name="Markowitz V."/>
            <person name="Hugenholtz P."/>
            <person name="Kyrpides N.C."/>
            <person name="Klenk H.P."/>
            <person name="Lapidus A."/>
        </authorList>
    </citation>
    <scope>NUCLEOTIDE SEQUENCE [LARGE SCALE GENOMIC DNA]</scope>
    <source>
        <strain evidence="2">ATCC 27377 / DSM 6068 / ICPB 4128</strain>
    </source>
</reference>
<proteinExistence type="predicted"/>
<dbReference type="Proteomes" id="UP000001887">
    <property type="component" value="Chromosome"/>
</dbReference>
<protein>
    <recommendedName>
        <fullName evidence="3">CSD domain-containing protein</fullName>
    </recommendedName>
</protein>
<organism evidence="1 2">
    <name type="scientific">Pirellula staleyi (strain ATCC 27377 / DSM 6068 / ICPB 4128)</name>
    <name type="common">Pirella staleyi</name>
    <dbReference type="NCBI Taxonomy" id="530564"/>
    <lineage>
        <taxon>Bacteria</taxon>
        <taxon>Pseudomonadati</taxon>
        <taxon>Planctomycetota</taxon>
        <taxon>Planctomycetia</taxon>
        <taxon>Pirellulales</taxon>
        <taxon>Pirellulaceae</taxon>
        <taxon>Pirellula</taxon>
    </lineage>
</organism>
<dbReference type="EMBL" id="CP001848">
    <property type="protein sequence ID" value="ADB16373.1"/>
    <property type="molecule type" value="Genomic_DNA"/>
</dbReference>
<dbReference type="KEGG" id="psl:Psta_1698"/>
<gene>
    <name evidence="1" type="ordered locus">Psta_1698</name>
</gene>
<evidence type="ECO:0008006" key="3">
    <source>
        <dbReference type="Google" id="ProtNLM"/>
    </source>
</evidence>
<dbReference type="eggNOG" id="COG1278">
    <property type="taxonomic scope" value="Bacteria"/>
</dbReference>